<evidence type="ECO:0000313" key="4">
    <source>
        <dbReference type="Proteomes" id="UP000184096"/>
    </source>
</evidence>
<sequence>MEISVLARQALVYGHIIAFALALATILKEDARFLRAKRIDSASLLESAKLVKLLLLALWATGIPMVLMDVGTDVSLLLSKPKLIAKLIVVAILTLNGILLHLVAFPMLAQKPKNAARAATIAAMLGAISVASWLCASLLGASRIVAPYFSLYDFVSAYLLVLAMALAIAILIVRGRLERLLKSSYNETSTSAGQGYNLSVAILEAEIARLALSDIQRRLRTKRVAQQFPGLARETSSTPRQRTAGALSGGAARWRV</sequence>
<feature type="transmembrane region" description="Helical" evidence="2">
    <location>
        <begin position="154"/>
        <end position="173"/>
    </location>
</feature>
<feature type="transmembrane region" description="Helical" evidence="2">
    <location>
        <begin position="48"/>
        <end position="67"/>
    </location>
</feature>
<organism evidence="3 4">
    <name type="scientific">Bradyrhizobium erythrophlei</name>
    <dbReference type="NCBI Taxonomy" id="1437360"/>
    <lineage>
        <taxon>Bacteria</taxon>
        <taxon>Pseudomonadati</taxon>
        <taxon>Pseudomonadota</taxon>
        <taxon>Alphaproteobacteria</taxon>
        <taxon>Hyphomicrobiales</taxon>
        <taxon>Nitrobacteraceae</taxon>
        <taxon>Bradyrhizobium</taxon>
    </lineage>
</organism>
<dbReference type="OrthoDB" id="6890349at2"/>
<dbReference type="AlphaFoldDB" id="A0A1M7UY26"/>
<keyword evidence="2" id="KW-0472">Membrane</keyword>
<feature type="region of interest" description="Disordered" evidence="1">
    <location>
        <begin position="230"/>
        <end position="256"/>
    </location>
</feature>
<evidence type="ECO:0000313" key="3">
    <source>
        <dbReference type="EMBL" id="SHN87816.1"/>
    </source>
</evidence>
<feature type="transmembrane region" description="Helical" evidence="2">
    <location>
        <begin position="87"/>
        <end position="109"/>
    </location>
</feature>
<evidence type="ECO:0000256" key="2">
    <source>
        <dbReference type="SAM" id="Phobius"/>
    </source>
</evidence>
<accession>A0A1M7UY26</accession>
<reference evidence="4" key="1">
    <citation type="submission" date="2016-11" db="EMBL/GenBank/DDBJ databases">
        <authorList>
            <person name="Varghese N."/>
            <person name="Submissions S."/>
        </authorList>
    </citation>
    <scope>NUCLEOTIDE SEQUENCE [LARGE SCALE GENOMIC DNA]</scope>
    <source>
        <strain evidence="4">GAS401</strain>
    </source>
</reference>
<dbReference type="Gene3D" id="1.20.810.10">
    <property type="entry name" value="Cytochrome Bc1 Complex, Chain C"/>
    <property type="match status" value="1"/>
</dbReference>
<feature type="transmembrane region" description="Helical" evidence="2">
    <location>
        <begin position="6"/>
        <end position="27"/>
    </location>
</feature>
<proteinExistence type="predicted"/>
<feature type="transmembrane region" description="Helical" evidence="2">
    <location>
        <begin position="121"/>
        <end position="142"/>
    </location>
</feature>
<keyword evidence="4" id="KW-1185">Reference proteome</keyword>
<dbReference type="InterPro" id="IPR027387">
    <property type="entry name" value="Cytb/b6-like_sf"/>
</dbReference>
<gene>
    <name evidence="3" type="ORF">SAMN05444170_7386</name>
</gene>
<dbReference type="Proteomes" id="UP000184096">
    <property type="component" value="Chromosome I"/>
</dbReference>
<keyword evidence="2" id="KW-0812">Transmembrane</keyword>
<name>A0A1M7UY26_9BRAD</name>
<dbReference type="EMBL" id="LT670849">
    <property type="protein sequence ID" value="SHN87816.1"/>
    <property type="molecule type" value="Genomic_DNA"/>
</dbReference>
<keyword evidence="2" id="KW-1133">Transmembrane helix</keyword>
<protein>
    <submittedName>
        <fullName evidence="3">Uncharacterized protein</fullName>
    </submittedName>
</protein>
<evidence type="ECO:0000256" key="1">
    <source>
        <dbReference type="SAM" id="MobiDB-lite"/>
    </source>
</evidence>
<dbReference type="RefSeq" id="WP_072825599.1">
    <property type="nucleotide sequence ID" value="NZ_LT670849.1"/>
</dbReference>